<dbReference type="EMBL" id="FRFG01000018">
    <property type="protein sequence ID" value="SHO55787.1"/>
    <property type="molecule type" value="Genomic_DNA"/>
</dbReference>
<dbReference type="GO" id="GO:0004252">
    <property type="term" value="F:serine-type endopeptidase activity"/>
    <property type="evidence" value="ECO:0007669"/>
    <property type="project" value="InterPro"/>
</dbReference>
<keyword evidence="6" id="KW-0720">Serine protease</keyword>
<dbReference type="OrthoDB" id="9813836at2"/>
<dbReference type="PANTHER" id="PTHR24264:SF65">
    <property type="entry name" value="SRCR DOMAIN-CONTAINING PROTEIN"/>
    <property type="match status" value="1"/>
</dbReference>
<accession>A0A1M7YT31</accession>
<keyword evidence="3 6" id="KW-0645">Protease</keyword>
<dbReference type="InterPro" id="IPR001314">
    <property type="entry name" value="Peptidase_S1A"/>
</dbReference>
<dbReference type="PROSITE" id="PS50240">
    <property type="entry name" value="TRYPSIN_DOM"/>
    <property type="match status" value="1"/>
</dbReference>
<dbReference type="Pfam" id="PF00089">
    <property type="entry name" value="Trypsin"/>
    <property type="match status" value="1"/>
</dbReference>
<evidence type="ECO:0000313" key="11">
    <source>
        <dbReference type="Proteomes" id="UP000184600"/>
    </source>
</evidence>
<comment type="subcellular location">
    <subcellularLocation>
        <location evidence="1">Secreted</location>
    </subcellularLocation>
</comment>
<keyword evidence="2" id="KW-0964">Secreted</keyword>
<sequence>MKNSLYGNVSVSVALCVSLTPAFASAGPDTSRIINGTQAAKGDWPFMTAVISEGSDAYQGQFCGASFIGGRYVLTASHCVNKMSPDDIEVSVGIHDLSNEDTEGQRVGVQAIYMHEDYNANTFSNDIAIIELKQELTSTSVELATNSLVDSLEASNPDLTVMGWGNLSTTTNDYPNILYQVDVPYVDRSTCQNIGGSYSTVGEDAICAGYAEGGKDSCQGDSGGPLLYNDNGTYKQVGIVSWGIGCAQSNAYGVYANAGYFNQGWITEKTDGVSYTQNKYYTNSDATQLTLQFPLRNYSSESFDITNIALPAGFTLTGNTCTSELAQDDTCQLTVQVDVATATASPTSSSTSTTSGSTTVTTTTKRSTITVTTDHSQSSELKMNTSFITTSSSDTTTTTSTKSSSGASLGLGLFAIFAYMSRRKKALDHA</sequence>
<evidence type="ECO:0000256" key="5">
    <source>
        <dbReference type="ARBA" id="ARBA00023157"/>
    </source>
</evidence>
<dbReference type="CDD" id="cd00190">
    <property type="entry name" value="Tryp_SPc"/>
    <property type="match status" value="1"/>
</dbReference>
<dbReference type="GO" id="GO:0006508">
    <property type="term" value="P:proteolysis"/>
    <property type="evidence" value="ECO:0007669"/>
    <property type="project" value="UniProtKB-KW"/>
</dbReference>
<dbReference type="PROSITE" id="PS00135">
    <property type="entry name" value="TRYPSIN_SER"/>
    <property type="match status" value="1"/>
</dbReference>
<feature type="domain" description="Peptidase S1" evidence="9">
    <location>
        <begin position="33"/>
        <end position="271"/>
    </location>
</feature>
<evidence type="ECO:0000256" key="6">
    <source>
        <dbReference type="RuleBase" id="RU363034"/>
    </source>
</evidence>
<dbReference type="FunFam" id="2.40.10.10:FF:000047">
    <property type="entry name" value="Trypsin eta"/>
    <property type="match status" value="1"/>
</dbReference>
<dbReference type="InterPro" id="IPR033116">
    <property type="entry name" value="TRYPSIN_SER"/>
</dbReference>
<feature type="region of interest" description="Disordered" evidence="7">
    <location>
        <begin position="344"/>
        <end position="377"/>
    </location>
</feature>
<dbReference type="InterPro" id="IPR009003">
    <property type="entry name" value="Peptidase_S1_PA"/>
</dbReference>
<evidence type="ECO:0000256" key="2">
    <source>
        <dbReference type="ARBA" id="ARBA00022525"/>
    </source>
</evidence>
<keyword evidence="4 6" id="KW-0378">Hydrolase</keyword>
<dbReference type="SUPFAM" id="SSF50494">
    <property type="entry name" value="Trypsin-like serine proteases"/>
    <property type="match status" value="1"/>
</dbReference>
<dbReference type="SMART" id="SM00020">
    <property type="entry name" value="Tryp_SPc"/>
    <property type="match status" value="1"/>
</dbReference>
<evidence type="ECO:0000259" key="9">
    <source>
        <dbReference type="PROSITE" id="PS50240"/>
    </source>
</evidence>
<dbReference type="PANTHER" id="PTHR24264">
    <property type="entry name" value="TRYPSIN-RELATED"/>
    <property type="match status" value="1"/>
</dbReference>
<dbReference type="PROSITE" id="PS00134">
    <property type="entry name" value="TRYPSIN_HIS"/>
    <property type="match status" value="1"/>
</dbReference>
<evidence type="ECO:0000313" key="10">
    <source>
        <dbReference type="EMBL" id="SHO55787.1"/>
    </source>
</evidence>
<dbReference type="GO" id="GO:0051604">
    <property type="term" value="P:protein maturation"/>
    <property type="evidence" value="ECO:0007669"/>
    <property type="project" value="UniProtKB-ARBA"/>
</dbReference>
<evidence type="ECO:0000256" key="3">
    <source>
        <dbReference type="ARBA" id="ARBA00022670"/>
    </source>
</evidence>
<dbReference type="PRINTS" id="PR00722">
    <property type="entry name" value="CHYMOTRYPSIN"/>
</dbReference>
<dbReference type="GO" id="GO:0005615">
    <property type="term" value="C:extracellular space"/>
    <property type="evidence" value="ECO:0007669"/>
    <property type="project" value="TreeGrafter"/>
</dbReference>
<feature type="signal peptide" evidence="8">
    <location>
        <begin position="1"/>
        <end position="26"/>
    </location>
</feature>
<name>A0A1M7YT31_9VIBR</name>
<keyword evidence="8" id="KW-0732">Signal</keyword>
<dbReference type="STRING" id="1117707.VQ7734_01533"/>
<dbReference type="AlphaFoldDB" id="A0A1M7YT31"/>
<gene>
    <name evidence="10" type="primary">tlp_1</name>
    <name evidence="10" type="ORF">VQ7734_01533</name>
</gene>
<feature type="chain" id="PRO_5012839462" evidence="8">
    <location>
        <begin position="27"/>
        <end position="430"/>
    </location>
</feature>
<dbReference type="Gene3D" id="2.40.10.10">
    <property type="entry name" value="Trypsin-like serine proteases"/>
    <property type="match status" value="1"/>
</dbReference>
<evidence type="ECO:0000256" key="4">
    <source>
        <dbReference type="ARBA" id="ARBA00022801"/>
    </source>
</evidence>
<evidence type="ECO:0000256" key="1">
    <source>
        <dbReference type="ARBA" id="ARBA00004613"/>
    </source>
</evidence>
<proteinExistence type="predicted"/>
<dbReference type="EC" id="3.4.21.-" evidence="10"/>
<dbReference type="InterPro" id="IPR050127">
    <property type="entry name" value="Serine_Proteases_S1"/>
</dbReference>
<reference evidence="11" key="1">
    <citation type="submission" date="2016-12" db="EMBL/GenBank/DDBJ databases">
        <authorList>
            <person name="Rodrigo-Torres L."/>
            <person name="Arahal R.D."/>
            <person name="Lucena T."/>
        </authorList>
    </citation>
    <scope>NUCLEOTIDE SEQUENCE [LARGE SCALE GENOMIC DNA]</scope>
</reference>
<organism evidence="10 11">
    <name type="scientific">Vibrio quintilis</name>
    <dbReference type="NCBI Taxonomy" id="1117707"/>
    <lineage>
        <taxon>Bacteria</taxon>
        <taxon>Pseudomonadati</taxon>
        <taxon>Pseudomonadota</taxon>
        <taxon>Gammaproteobacteria</taxon>
        <taxon>Vibrionales</taxon>
        <taxon>Vibrionaceae</taxon>
        <taxon>Vibrio</taxon>
    </lineage>
</organism>
<keyword evidence="5" id="KW-1015">Disulfide bond</keyword>
<dbReference type="Proteomes" id="UP000184600">
    <property type="component" value="Unassembled WGS sequence"/>
</dbReference>
<evidence type="ECO:0000256" key="7">
    <source>
        <dbReference type="SAM" id="MobiDB-lite"/>
    </source>
</evidence>
<dbReference type="InterPro" id="IPR001254">
    <property type="entry name" value="Trypsin_dom"/>
</dbReference>
<protein>
    <submittedName>
        <fullName evidence="10">Trypsin-like protease</fullName>
        <ecNumber evidence="10">3.4.21.-</ecNumber>
    </submittedName>
</protein>
<evidence type="ECO:0000256" key="8">
    <source>
        <dbReference type="SAM" id="SignalP"/>
    </source>
</evidence>
<dbReference type="RefSeq" id="WP_073581146.1">
    <property type="nucleotide sequence ID" value="NZ_AP024897.1"/>
</dbReference>
<dbReference type="InterPro" id="IPR043504">
    <property type="entry name" value="Peptidase_S1_PA_chymotrypsin"/>
</dbReference>
<keyword evidence="11" id="KW-1185">Reference proteome</keyword>
<feature type="compositionally biased region" description="Low complexity" evidence="7">
    <location>
        <begin position="344"/>
        <end position="373"/>
    </location>
</feature>
<dbReference type="InterPro" id="IPR018114">
    <property type="entry name" value="TRYPSIN_HIS"/>
</dbReference>